<evidence type="ECO:0000313" key="4">
    <source>
        <dbReference type="EMBL" id="CAI2385595.1"/>
    </source>
</evidence>
<dbReference type="EMBL" id="CAMPGE010028033">
    <property type="protein sequence ID" value="CAI2385595.1"/>
    <property type="molecule type" value="Genomic_DNA"/>
</dbReference>
<evidence type="ECO:0000313" key="5">
    <source>
        <dbReference type="Proteomes" id="UP001295684"/>
    </source>
</evidence>
<evidence type="ECO:0000256" key="2">
    <source>
        <dbReference type="SAM" id="MobiDB-lite"/>
    </source>
</evidence>
<feature type="region of interest" description="Disordered" evidence="2">
    <location>
        <begin position="674"/>
        <end position="708"/>
    </location>
</feature>
<dbReference type="AlphaFoldDB" id="A0AAD2DAI3"/>
<evidence type="ECO:0000256" key="1">
    <source>
        <dbReference type="SAM" id="Coils"/>
    </source>
</evidence>
<accession>A0AAD2DAI3</accession>
<feature type="region of interest" description="Disordered" evidence="2">
    <location>
        <begin position="1"/>
        <end position="49"/>
    </location>
</feature>
<organism evidence="4 5">
    <name type="scientific">Euplotes crassus</name>
    <dbReference type="NCBI Taxonomy" id="5936"/>
    <lineage>
        <taxon>Eukaryota</taxon>
        <taxon>Sar</taxon>
        <taxon>Alveolata</taxon>
        <taxon>Ciliophora</taxon>
        <taxon>Intramacronucleata</taxon>
        <taxon>Spirotrichea</taxon>
        <taxon>Hypotrichia</taxon>
        <taxon>Euplotida</taxon>
        <taxon>Euplotidae</taxon>
        <taxon>Moneuplotes</taxon>
    </lineage>
</organism>
<sequence length="839" mass="99241">MSIFKHNNPFKDLKSLKRPSKKSSKPVKEDEQVKISTEPSLKKDKPISKDTPMTLEELENCSEFCIKICYRETRTHIDELPLYLNELKDIVTDRLISSECVPLTYEEFDLFFYDISGDKCFLETDDDLRSAYRLLKYCNPKCLKVVVNIRWRGRVKGKRINKKNNTEIYLQRYHELFSKKREDSSSSDEENQFERLDEVFKLYKPEETKQMIIREGLTYQCERRMGNGVCTYTCEEFYTYRCTGRWKVNTLALGGEYGQLALKHSLPYCEHACIRDKESIKKFARATTSYIGGESMQFTRDEVKSVTKALIKKDPNMTPAQILTHIKSVVPNAEMPTRKEIGSIISTERELLIPSMGGAGMFDLNKIMTLRKTPFARGMAFTMVDSKPRHFLFLHSDFQEQIVKEVAKQPHPHIFIDGTFKCCPRQWHQLLNVAVYHREKKLYIPIAHILMQTKKYEGYQVALKWIKEKIPIKPEFITTDFETSLMDAIKNVFPSVDIVPCFFHFAKSLWVNAGICGLRKKYYLKDTKQLIFSLKALAFRPPETVYKRFELLKLKYGSKNNSFTRYFEYFEHTWMDNVFKIKDWNYFDKLNRFEELAITNNGLESFHQMIKSQLRRITPSFTGFIEVIARVETLRKCDYDEDRQSGDPQYNRCWPATKIMNELYCKEVTERKAKKDQKIEEPSKEDEEDFPNYVEYQGNPKDSSEKNKREYAKFEREVNLLFEEFEEENNSFMRDSLKRKADKEVLDLKSEQNKENLILDSRVESKAEIYESFISANRPSLLEKIELAKKMKIEQNPNQETDHKILHNKEFKKDIDRILAKDIEKKARKRQKIERNTVW</sequence>
<dbReference type="Proteomes" id="UP001295684">
    <property type="component" value="Unassembled WGS sequence"/>
</dbReference>
<dbReference type="Pfam" id="PF10551">
    <property type="entry name" value="MULE"/>
    <property type="match status" value="1"/>
</dbReference>
<comment type="caution">
    <text evidence="4">The sequence shown here is derived from an EMBL/GenBank/DDBJ whole genome shotgun (WGS) entry which is preliminary data.</text>
</comment>
<feature type="compositionally biased region" description="Basic residues" evidence="2">
    <location>
        <begin position="16"/>
        <end position="25"/>
    </location>
</feature>
<protein>
    <recommendedName>
        <fullName evidence="3">MULE transposase domain-containing protein</fullName>
    </recommendedName>
</protein>
<keyword evidence="1" id="KW-0175">Coiled coil</keyword>
<proteinExistence type="predicted"/>
<dbReference type="InterPro" id="IPR018289">
    <property type="entry name" value="MULE_transposase_dom"/>
</dbReference>
<gene>
    <name evidence="4" type="ORF">ECRASSUSDP1_LOCUS27173</name>
</gene>
<name>A0AAD2DAI3_EUPCR</name>
<keyword evidence="5" id="KW-1185">Reference proteome</keyword>
<feature type="coiled-coil region" evidence="1">
    <location>
        <begin position="711"/>
        <end position="754"/>
    </location>
</feature>
<feature type="domain" description="MULE transposase" evidence="3">
    <location>
        <begin position="414"/>
        <end position="507"/>
    </location>
</feature>
<evidence type="ECO:0000259" key="3">
    <source>
        <dbReference type="Pfam" id="PF10551"/>
    </source>
</evidence>
<reference evidence="4" key="1">
    <citation type="submission" date="2023-07" db="EMBL/GenBank/DDBJ databases">
        <authorList>
            <consortium name="AG Swart"/>
            <person name="Singh M."/>
            <person name="Singh A."/>
            <person name="Seah K."/>
            <person name="Emmerich C."/>
        </authorList>
    </citation>
    <scope>NUCLEOTIDE SEQUENCE</scope>
    <source>
        <strain evidence="4">DP1</strain>
    </source>
</reference>